<keyword evidence="1" id="KW-0812">Transmembrane</keyword>
<evidence type="ECO:0000256" key="1">
    <source>
        <dbReference type="SAM" id="Phobius"/>
    </source>
</evidence>
<organism evidence="2">
    <name type="scientific">Brugia timori</name>
    <dbReference type="NCBI Taxonomy" id="42155"/>
    <lineage>
        <taxon>Eukaryota</taxon>
        <taxon>Metazoa</taxon>
        <taxon>Ecdysozoa</taxon>
        <taxon>Nematoda</taxon>
        <taxon>Chromadorea</taxon>
        <taxon>Rhabditida</taxon>
        <taxon>Spirurina</taxon>
        <taxon>Spiruromorpha</taxon>
        <taxon>Filarioidea</taxon>
        <taxon>Onchocercidae</taxon>
        <taxon>Brugia</taxon>
    </lineage>
</organism>
<keyword evidence="1" id="KW-0472">Membrane</keyword>
<accession>A0A0R3Q3K2</accession>
<dbReference type="WBParaSite" id="BTMF_0000087001-mRNA-1">
    <property type="protein sequence ID" value="BTMF_0000087001-mRNA-1"/>
    <property type="gene ID" value="BTMF_0000087001"/>
</dbReference>
<sequence length="124" mass="13549">MHERIIVQWHSSSRPSKWNFSEANEAQKFREIDLLITSRSLLSLLIVVTSLSILSLIFSNSDVSGEVLPEASAKAGCSGLLPLLSFVDAFDVSSGSAAILFIICSFCAVIACRNFILSNKRRKG</sequence>
<evidence type="ECO:0000313" key="2">
    <source>
        <dbReference type="WBParaSite" id="BTMF_0000087001-mRNA-1"/>
    </source>
</evidence>
<keyword evidence="1" id="KW-1133">Transmembrane helix</keyword>
<proteinExistence type="predicted"/>
<dbReference type="AlphaFoldDB" id="A0A0R3Q3K2"/>
<reference evidence="2" key="1">
    <citation type="submission" date="2017-02" db="UniProtKB">
        <authorList>
            <consortium name="WormBaseParasite"/>
        </authorList>
    </citation>
    <scope>IDENTIFICATION</scope>
</reference>
<name>A0A0R3Q3K2_9BILA</name>
<feature type="transmembrane region" description="Helical" evidence="1">
    <location>
        <begin position="97"/>
        <end position="116"/>
    </location>
</feature>
<protein>
    <submittedName>
        <fullName evidence="2">Transmembrane protein</fullName>
    </submittedName>
</protein>
<feature type="transmembrane region" description="Helical" evidence="1">
    <location>
        <begin position="40"/>
        <end position="58"/>
    </location>
</feature>